<accession>A0AAV2WGK2</accession>
<dbReference type="EMBL" id="LK021337">
    <property type="protein sequence ID" value="CDQ42848.1"/>
    <property type="molecule type" value="Genomic_DNA"/>
</dbReference>
<protein>
    <recommendedName>
        <fullName evidence="3">Cupin</fullName>
    </recommendedName>
</protein>
<sequence>MVRANPTMQKARLADIPSDVHGLISKRTAELDGVSVTEVTFARGARWSNDLKDYAGTELCELPHVALVLAGKLAVRMTDGTEDIFSAGDVMLLPPGHDAWTVGEHDCVFVEFSRGNDYYSA</sequence>
<dbReference type="RefSeq" id="WP_030135810.1">
    <property type="nucleotide sequence ID" value="NZ_CP115466.1"/>
</dbReference>
<name>A0AAV2WGK2_MYCNE</name>
<proteinExistence type="predicted"/>
<dbReference type="Proteomes" id="UP000028864">
    <property type="component" value="Unassembled WGS sequence"/>
</dbReference>
<dbReference type="AlphaFoldDB" id="A0AAV2WGK2"/>
<organism evidence="1 2">
    <name type="scientific">Mycolicibacterium neoaurum</name>
    <name type="common">Mycobacterium neoaurum</name>
    <dbReference type="NCBI Taxonomy" id="1795"/>
    <lineage>
        <taxon>Bacteria</taxon>
        <taxon>Bacillati</taxon>
        <taxon>Actinomycetota</taxon>
        <taxon>Actinomycetes</taxon>
        <taxon>Mycobacteriales</taxon>
        <taxon>Mycobacteriaceae</taxon>
        <taxon>Mycolicibacterium</taxon>
    </lineage>
</organism>
<evidence type="ECO:0000313" key="2">
    <source>
        <dbReference type="Proteomes" id="UP000028864"/>
    </source>
</evidence>
<reference evidence="1" key="1">
    <citation type="submission" date="2014-05" db="EMBL/GenBank/DDBJ databases">
        <authorList>
            <person name="Urmite Genomes"/>
        </authorList>
    </citation>
    <scope>NUCLEOTIDE SEQUENCE</scope>
    <source>
        <strain evidence="1">DSM 44074</strain>
    </source>
</reference>
<gene>
    <name evidence="1" type="ORF">BN1047_00706</name>
</gene>
<evidence type="ECO:0000313" key="1">
    <source>
        <dbReference type="EMBL" id="CDQ42848.1"/>
    </source>
</evidence>
<dbReference type="SUPFAM" id="SSF51182">
    <property type="entry name" value="RmlC-like cupins"/>
    <property type="match status" value="1"/>
</dbReference>
<dbReference type="InterPro" id="IPR011051">
    <property type="entry name" value="RmlC_Cupin_sf"/>
</dbReference>
<reference evidence="1" key="2">
    <citation type="submission" date="2015-09" db="EMBL/GenBank/DDBJ databases">
        <title>Draft genome sequence of Mycobacterium neoaurum DSM 44074.</title>
        <authorList>
            <person name="Croce O."/>
            <person name="Robert C."/>
            <person name="Raoult D."/>
            <person name="Drancourt M."/>
        </authorList>
    </citation>
    <scope>NUCLEOTIDE SEQUENCE</scope>
    <source>
        <strain evidence="1">DSM 44074</strain>
    </source>
</reference>
<dbReference type="InterPro" id="IPR014710">
    <property type="entry name" value="RmlC-like_jellyroll"/>
</dbReference>
<evidence type="ECO:0008006" key="3">
    <source>
        <dbReference type="Google" id="ProtNLM"/>
    </source>
</evidence>
<dbReference type="Gene3D" id="2.60.120.10">
    <property type="entry name" value="Jelly Rolls"/>
    <property type="match status" value="1"/>
</dbReference>